<reference evidence="1 2" key="1">
    <citation type="submission" date="2021-01" db="EMBL/GenBank/DDBJ databases">
        <title>Belnapia mucosa sp. nov. and Belnapia arida sp. nov., isolated from the Tabernas Desert (Almeria, Spain).</title>
        <authorList>
            <person name="Molina-Menor E."/>
            <person name="Vidal-Verdu A."/>
            <person name="Calonge A."/>
            <person name="Satari L."/>
            <person name="Pereto Magraner J."/>
            <person name="Porcar Miralles M."/>
        </authorList>
    </citation>
    <scope>NUCLEOTIDE SEQUENCE [LARGE SCALE GENOMIC DNA]</scope>
    <source>
        <strain evidence="1 2">T6</strain>
    </source>
</reference>
<dbReference type="Proteomes" id="UP000606490">
    <property type="component" value="Unassembled WGS sequence"/>
</dbReference>
<sequence>MATHGLPAWPWAETETANLPPAEGLVLEGMRRWAMAARIGAPTLPALWPPFIAEDAGPAARPLDGLLRAAAEGGLPQLGCPLCPRLTGAEAELLLALALVQRGCRARALGLLLRHLPLTAAQAAMTEAVRLGLALSQAGLLLRNPLRLR</sequence>
<keyword evidence="2" id="KW-1185">Reference proteome</keyword>
<protein>
    <submittedName>
        <fullName evidence="1">Uncharacterized protein</fullName>
    </submittedName>
</protein>
<comment type="caution">
    <text evidence="1">The sequence shown here is derived from an EMBL/GenBank/DDBJ whole genome shotgun (WGS) entry which is preliminary data.</text>
</comment>
<accession>A0ABS1V8E9</accession>
<organism evidence="1 2">
    <name type="scientific">Belnapia mucosa</name>
    <dbReference type="NCBI Taxonomy" id="2804532"/>
    <lineage>
        <taxon>Bacteria</taxon>
        <taxon>Pseudomonadati</taxon>
        <taxon>Pseudomonadota</taxon>
        <taxon>Alphaproteobacteria</taxon>
        <taxon>Acetobacterales</taxon>
        <taxon>Roseomonadaceae</taxon>
        <taxon>Belnapia</taxon>
    </lineage>
</organism>
<gene>
    <name evidence="1" type="ORF">JMJ55_21430</name>
</gene>
<dbReference type="RefSeq" id="WP_202827652.1">
    <property type="nucleotide sequence ID" value="NZ_JAEUXJ010000011.1"/>
</dbReference>
<name>A0ABS1V8E9_9PROT</name>
<evidence type="ECO:0000313" key="1">
    <source>
        <dbReference type="EMBL" id="MBL6457902.1"/>
    </source>
</evidence>
<proteinExistence type="predicted"/>
<dbReference type="EMBL" id="JAEUXJ010000011">
    <property type="protein sequence ID" value="MBL6457902.1"/>
    <property type="molecule type" value="Genomic_DNA"/>
</dbReference>
<evidence type="ECO:0000313" key="2">
    <source>
        <dbReference type="Proteomes" id="UP000606490"/>
    </source>
</evidence>